<evidence type="ECO:0000256" key="1">
    <source>
        <dbReference type="SAM" id="SignalP"/>
    </source>
</evidence>
<dbReference type="InterPro" id="IPR005152">
    <property type="entry name" value="Lipase_secreted"/>
</dbReference>
<name>A0A1G9ZPD5_9ACTN</name>
<organism evidence="2 3">
    <name type="scientific">Nocardioides szechwanensis</name>
    <dbReference type="NCBI Taxonomy" id="1005944"/>
    <lineage>
        <taxon>Bacteria</taxon>
        <taxon>Bacillati</taxon>
        <taxon>Actinomycetota</taxon>
        <taxon>Actinomycetes</taxon>
        <taxon>Propionibacteriales</taxon>
        <taxon>Nocardioidaceae</taxon>
        <taxon>Nocardioides</taxon>
    </lineage>
</organism>
<evidence type="ECO:0000313" key="2">
    <source>
        <dbReference type="EMBL" id="SDN23054.1"/>
    </source>
</evidence>
<dbReference type="InterPro" id="IPR029058">
    <property type="entry name" value="AB_hydrolase_fold"/>
</dbReference>
<dbReference type="Gene3D" id="3.40.50.1820">
    <property type="entry name" value="alpha/beta hydrolase"/>
    <property type="match status" value="2"/>
</dbReference>
<feature type="signal peptide" evidence="1">
    <location>
        <begin position="1"/>
        <end position="26"/>
    </location>
</feature>
<dbReference type="PANTHER" id="PTHR34853">
    <property type="match status" value="1"/>
</dbReference>
<dbReference type="Proteomes" id="UP000199004">
    <property type="component" value="Unassembled WGS sequence"/>
</dbReference>
<keyword evidence="3" id="KW-1185">Reference proteome</keyword>
<dbReference type="PIRSF" id="PIRSF029171">
    <property type="entry name" value="Esterase_LipA"/>
    <property type="match status" value="1"/>
</dbReference>
<reference evidence="2 3" key="1">
    <citation type="submission" date="2016-10" db="EMBL/GenBank/DDBJ databases">
        <authorList>
            <person name="de Groot N.N."/>
        </authorList>
    </citation>
    <scope>NUCLEOTIDE SEQUENCE [LARGE SCALE GENOMIC DNA]</scope>
    <source>
        <strain evidence="2 3">CGMCC 1.11147</strain>
    </source>
</reference>
<dbReference type="STRING" id="1005944.SAMN05192576_1798"/>
<feature type="chain" id="PRO_5011730407" evidence="1">
    <location>
        <begin position="27"/>
        <end position="403"/>
    </location>
</feature>
<protein>
    <submittedName>
        <fullName evidence="2">Secretory lipase</fullName>
    </submittedName>
</protein>
<dbReference type="PANTHER" id="PTHR34853:SF1">
    <property type="entry name" value="LIPASE 5"/>
    <property type="match status" value="1"/>
</dbReference>
<dbReference type="RefSeq" id="WP_091023861.1">
    <property type="nucleotide sequence ID" value="NZ_BKAE01000019.1"/>
</dbReference>
<evidence type="ECO:0000313" key="3">
    <source>
        <dbReference type="Proteomes" id="UP000199004"/>
    </source>
</evidence>
<dbReference type="AlphaFoldDB" id="A0A1G9ZPD5"/>
<dbReference type="GO" id="GO:0004806">
    <property type="term" value="F:triacylglycerol lipase activity"/>
    <property type="evidence" value="ECO:0007669"/>
    <property type="project" value="InterPro"/>
</dbReference>
<dbReference type="GO" id="GO:0016042">
    <property type="term" value="P:lipid catabolic process"/>
    <property type="evidence" value="ECO:0007669"/>
    <property type="project" value="InterPro"/>
</dbReference>
<dbReference type="Pfam" id="PF03583">
    <property type="entry name" value="LIP"/>
    <property type="match status" value="1"/>
</dbReference>
<proteinExistence type="predicted"/>
<accession>A0A1G9ZPD5</accession>
<dbReference type="SUPFAM" id="SSF53474">
    <property type="entry name" value="alpha/beta-Hydrolases"/>
    <property type="match status" value="1"/>
</dbReference>
<dbReference type="OrthoDB" id="9798122at2"/>
<gene>
    <name evidence="2" type="ORF">SAMN05192576_1798</name>
</gene>
<keyword evidence="1" id="KW-0732">Signal</keyword>
<dbReference type="EMBL" id="FNIC01000002">
    <property type="protein sequence ID" value="SDN23054.1"/>
    <property type="molecule type" value="Genomic_DNA"/>
</dbReference>
<sequence>MRIRLAAVLAAAALVTAGLAPASVQAETPEQAAKASAQSSSKSSAKPVGTVLSSETLKRSLWIPKTTSRAFKLKYVTTDAFGRRTPSTGTVFVPKGRAPKGGWPVISWAHGTSGIGDGCAPSSVGPAMPARDWAYLGTWMRQGYAIVASDYAGLGTTGVHAYLHNRSTAHNVVDMVKAARRFSQSHLPESQRLSNKWVVIGQSQGGGGAIATASYATEFGGKGLDFRGGVGTGTPAFIEVLVSLPGPGVLPVDASQALTAYLLYILVGMREVHPELDIDSALTPEGKQFVDLAETACIIELEEAVKGHAMGDFFNRPLASLPGYVETARAYLGMPETSFEKPIFLANGLVDTDVPMETTAAYVGLLRAGGADVTFRTYPTDHNTTMQASLVDSVPFVKGLFRY</sequence>